<comment type="caution">
    <text evidence="2">The sequence shown here is derived from an EMBL/GenBank/DDBJ whole genome shotgun (WGS) entry which is preliminary data.</text>
</comment>
<dbReference type="Proteomes" id="UP001221142">
    <property type="component" value="Unassembled WGS sequence"/>
</dbReference>
<evidence type="ECO:0000313" key="3">
    <source>
        <dbReference type="Proteomes" id="UP001221142"/>
    </source>
</evidence>
<dbReference type="AlphaFoldDB" id="A0AAD7B610"/>
<accession>A0AAD7B610</accession>
<name>A0AAD7B610_9AGAR</name>
<protein>
    <recommendedName>
        <fullName evidence="4">Hydrophobin</fullName>
    </recommendedName>
</protein>
<proteinExistence type="predicted"/>
<dbReference type="EMBL" id="JARKIF010000032">
    <property type="protein sequence ID" value="KAJ7611739.1"/>
    <property type="molecule type" value="Genomic_DNA"/>
</dbReference>
<feature type="region of interest" description="Disordered" evidence="1">
    <location>
        <begin position="1"/>
        <end position="74"/>
    </location>
</feature>
<keyword evidence="3" id="KW-1185">Reference proteome</keyword>
<evidence type="ECO:0000256" key="1">
    <source>
        <dbReference type="SAM" id="MobiDB-lite"/>
    </source>
</evidence>
<feature type="compositionally biased region" description="Low complexity" evidence="1">
    <location>
        <begin position="1"/>
        <end position="69"/>
    </location>
</feature>
<reference evidence="2" key="1">
    <citation type="submission" date="2023-03" db="EMBL/GenBank/DDBJ databases">
        <title>Massive genome expansion in bonnet fungi (Mycena s.s.) driven by repeated elements and novel gene families across ecological guilds.</title>
        <authorList>
            <consortium name="Lawrence Berkeley National Laboratory"/>
            <person name="Harder C.B."/>
            <person name="Miyauchi S."/>
            <person name="Viragh M."/>
            <person name="Kuo A."/>
            <person name="Thoen E."/>
            <person name="Andreopoulos B."/>
            <person name="Lu D."/>
            <person name="Skrede I."/>
            <person name="Drula E."/>
            <person name="Henrissat B."/>
            <person name="Morin E."/>
            <person name="Kohler A."/>
            <person name="Barry K."/>
            <person name="LaButti K."/>
            <person name="Morin E."/>
            <person name="Salamov A."/>
            <person name="Lipzen A."/>
            <person name="Mereny Z."/>
            <person name="Hegedus B."/>
            <person name="Baldrian P."/>
            <person name="Stursova M."/>
            <person name="Weitz H."/>
            <person name="Taylor A."/>
            <person name="Grigoriev I.V."/>
            <person name="Nagy L.G."/>
            <person name="Martin F."/>
            <person name="Kauserud H."/>
        </authorList>
    </citation>
    <scope>NUCLEOTIDE SEQUENCE</scope>
    <source>
        <strain evidence="2">9284</strain>
    </source>
</reference>
<sequence length="151" mass="14779">MSSSARYNSAAASSSAARPSSSAPPVVSSSAVRSSTVPAYSSTVRTSSTAAATTHTSSTTQATTTSSSGSIGGRDTYCCSKIVQAETSVAESLLQQLGLTKASSEVGSAIAQACQAVSSIYGAKSCSAGLSPCACSQLKGSTGLNCSPTTL</sequence>
<organism evidence="2 3">
    <name type="scientific">Roridomyces roridus</name>
    <dbReference type="NCBI Taxonomy" id="1738132"/>
    <lineage>
        <taxon>Eukaryota</taxon>
        <taxon>Fungi</taxon>
        <taxon>Dikarya</taxon>
        <taxon>Basidiomycota</taxon>
        <taxon>Agaricomycotina</taxon>
        <taxon>Agaricomycetes</taxon>
        <taxon>Agaricomycetidae</taxon>
        <taxon>Agaricales</taxon>
        <taxon>Marasmiineae</taxon>
        <taxon>Mycenaceae</taxon>
        <taxon>Roridomyces</taxon>
    </lineage>
</organism>
<evidence type="ECO:0008006" key="4">
    <source>
        <dbReference type="Google" id="ProtNLM"/>
    </source>
</evidence>
<gene>
    <name evidence="2" type="ORF">FB45DRAFT_940872</name>
</gene>
<evidence type="ECO:0000313" key="2">
    <source>
        <dbReference type="EMBL" id="KAJ7611739.1"/>
    </source>
</evidence>